<feature type="compositionally biased region" description="Basic and acidic residues" evidence="1">
    <location>
        <begin position="1144"/>
        <end position="1155"/>
    </location>
</feature>
<feature type="compositionally biased region" description="Basic and acidic residues" evidence="1">
    <location>
        <begin position="2397"/>
        <end position="2414"/>
    </location>
</feature>
<sequence length="2692" mass="302012">MILKYVCLNLFIFLISDTLTSTASNAINLNCSSKFCSSLQDIWNRNRKARYSNSLPMWENSSNSSNHGNHKMQNVLNSTDKEVLMKFLQNHPDSEKTNLKKSKMPISTDSPQNDYFINYVKTRRLKMYCNNAQKNSDITILNSNTKNGKDALIGTNSEESLIPTEMRKNISFITGIDPVSDNAKILDSNPFIEDKPEIDTKISGDLENDSKQSELNFRNKDEVTTEMFKEQLHLKRNTTISKDISNNKPSALPTQNSVSTYTGPLKDSPEKILDDKPVFDKSVSGNPNGVYQQNSEKNFRTNLSGDKISDIENETLTFKFNHANISHEYNRTNIQSGKITDFVDLIHLDDLNNTKNSFLENSERIKKPIVKENSSIQNTNVTSDSNDTFFTFKALELEIFNSTGYKSPNNKSVALAIPVKTSIRNVTRFTESSNDVHRKEFSEEGTDGLYSDDQTLVISSDKHVAFSEEFIEEVNNITTDETLFYFNSSEKLEDQYAFNEPLEPFFNNSETFPFEESRDFSPEQSEIQNGSLIPKNLLAESLGLPTDLNYDILNPSNVITESNLAEIDESITENEPPSIFTGIELEESISSNDYFNVNVADEGSEGIPIVESEWYYGEKSIPDTVNLELTLDRTIEPGEVSAAHFDIPVGQTDHDNDFNTNDYNDAFPDSKTMMESEEIITDPTESTLIDFDYEKFTESKNILSIGDKNFKQKEIHDTTVSHNKERDSKDLFDENLSIALDDSTEVDANASLKTFVSSEAFSTSNAYIEMNKINNASLNMVTNNNSFLKVSNADTISEEMKNFETNSSEKLFTEESFEILGVKDLLPDNVYSELELEDYENVLRAHVGDSEAHSVSSVSNELLDENTKQLSQSNTQSDEESITTITRNTINNKTTSSNNETKIINRTEFHDGNNEEASKGVEDFPKVSFDSKPSFEISETISTVTKKTQLTNSSVIWNMFNYNTSTDNHTSDLEIHRNSSTLKKDFNFTINFNKKLSLSDIVTPPSSTTFSKDNFMTLNKPSNDLKIDSYSVVSKAILPGTTETFLQEPAVEYKNGNEINFKANTINAFTETKDTQIPFVNKATDNSIAVTTDFSKTMYPFSVTINPISKLFKTTPFAEMTTHESERIEMSFQNNTHLYPKSKGPVDDPKPVQSDDSKTIVTITSKASDSSFAAITPITEQFGTEKTTRKTEKPETEFRNNLPFFPENRQTSKDSKSAQEDDSITDDGINSKTVNPPSADINPITELFLTTPFVEMTVHESERTEKDFQNKLPFFPENRQKSEDSISVQQDDSFIAVSIKPTAVDTSSVVINPVTDLFQTTPFAQITPGESDKPEISFQNESSFFPKNGPMSNDSKFIQQDNSITAVTNNLMAVDPTSVTINPIIELFLTTPFVEMTTHESDKHEKDIHNKLPFFPENIQTPEDTKSIQQDDLITVVPISSMTVDSPSVVINPITELFRTTPFAEMAIHESERTEKDFQNKLPLFPENRQTSKDSKSVQQDDSITSVPINSKAVDPPSVTINPITKLFRTTPFALMPPSESGKSEKDIQNKLSFFPENRQILEDSTSVELDDSIAAVTIDSMSVNTPSVAVNPSTELFRITPFTEMAVRETDKFETGQNKSPFFPEHRQTSEDSKSIQQDDSITTSIVSSKTIYESSDASVISITELFETTPPADMPIEASYHDPDGTQADFQNKIPLFTESEVITEGSRSFPQNDFKAYSTFMFDSSTKEDRTTSIPYSITEIDAKSVTPPEIMKELPKPFDPIASDSETYFRNDFISTPVNNMRPKDLSNSWKHSTIDIFSLEKNDRSISGSKMTTEISANSLKWLEERFKNDFFSTTHTITNYFTETDGNTKYLDDSKTFSSKEISITPGSEEFFERKYSTIASEAVTDNYAKIDLTLDKPLKKIPISASDVDNLEHKTEINSVKQRDIKIESVTSSFERELEYFSRVSKASTSSPVNKRTEPENFLTERTTFPEYIKKDESKFIISTKQLHVTEVSESNLANTDFLPNSSPINNFNINLHEKRPSIDSVEEQKIEDLLIRTERDVLKHTEKSVDADQPVNNIDTLGGEVIRTERDLSSFDEERLGLDSNLNKKNRILEGSLFPLPDQLDDIDVSMDGMDNEDRFTLNPPEFLPSPVSLDTKNHSFNLQPNIQVNIEDTEVTLNVPKEFELRPEVSFPGNSKVGVTGTVKIDTSGDASSVSGSVNATVGANVTTIKNISFDKTKSGHNFTIDVSSNLKPPDLFGKRDSETDDINSKVNFTIVPFSFNKSIVTVTANLITSSELDESADNNLSPPTPSPNMNSKSEVEVEYEDFGDNPLSHTTITPEEEMPTTKSYQSTVGPLTNIMLSTRSNDQGITEDAVVHRVIRPLVTSVEESTALVDIENTVPNIFMSSDRSESEESASTKDSKDSRSSSTRTSQDSTASQYQTTIATTESTIIPFHFTIDANYDEVVGSRKKKFEEHLTKQLGIAMRVPLDCIQNLQVKKGSIEVNFDLVPNPEHGHLADEKALKAAADELKRMIDSGQITINDLDGNTLVVVPLDPPTEPPPANKMEHTTLILGVVIGAFILTVITVAIAAIVVKRKSNADHRMSPIEEARSKLPSYREIPFQEALFMKGANRNKLMLGKYSYETGQWLGPGPEPKLFHPPESVIYRPPTDSEVRRTPRPPTAVRERLKYDWEVDWDSVVSSR</sequence>
<keyword evidence="2" id="KW-1133">Transmembrane helix</keyword>
<feature type="compositionally biased region" description="Basic and acidic residues" evidence="1">
    <location>
        <begin position="1210"/>
        <end position="1219"/>
    </location>
</feature>
<keyword evidence="3" id="KW-0732">Signal</keyword>
<proteinExistence type="predicted"/>
<protein>
    <submittedName>
        <fullName evidence="4">Uncharacterized protein</fullName>
    </submittedName>
</protein>
<dbReference type="EMBL" id="BMAV01005297">
    <property type="protein sequence ID" value="GFY46278.1"/>
    <property type="molecule type" value="Genomic_DNA"/>
</dbReference>
<keyword evidence="2" id="KW-0812">Transmembrane</keyword>
<feature type="region of interest" description="Disordered" evidence="1">
    <location>
        <begin position="2287"/>
        <end position="2306"/>
    </location>
</feature>
<reference evidence="4" key="1">
    <citation type="submission" date="2020-08" db="EMBL/GenBank/DDBJ databases">
        <title>Multicomponent nature underlies the extraordinary mechanical properties of spider dragline silk.</title>
        <authorList>
            <person name="Kono N."/>
            <person name="Nakamura H."/>
            <person name="Mori M."/>
            <person name="Yoshida Y."/>
            <person name="Ohtoshi R."/>
            <person name="Malay A.D."/>
            <person name="Moran D.A.P."/>
            <person name="Tomita M."/>
            <person name="Numata K."/>
            <person name="Arakawa K."/>
        </authorList>
    </citation>
    <scope>NUCLEOTIDE SEQUENCE</scope>
</reference>
<feature type="compositionally biased region" description="Low complexity" evidence="1">
    <location>
        <begin position="2415"/>
        <end position="2428"/>
    </location>
</feature>
<evidence type="ECO:0000313" key="4">
    <source>
        <dbReference type="EMBL" id="GFY46278.1"/>
    </source>
</evidence>
<gene>
    <name evidence="4" type="primary">AVEN_163276_1</name>
    <name evidence="4" type="ORF">TNIN_23261</name>
</gene>
<name>A0A8X7BX38_9ARAC</name>
<feature type="signal peptide" evidence="3">
    <location>
        <begin position="1"/>
        <end position="22"/>
    </location>
</feature>
<evidence type="ECO:0000256" key="1">
    <source>
        <dbReference type="SAM" id="MobiDB-lite"/>
    </source>
</evidence>
<keyword evidence="5" id="KW-1185">Reference proteome</keyword>
<evidence type="ECO:0000256" key="2">
    <source>
        <dbReference type="SAM" id="Phobius"/>
    </source>
</evidence>
<feature type="compositionally biased region" description="Polar residues" evidence="1">
    <location>
        <begin position="2291"/>
        <end position="2306"/>
    </location>
</feature>
<feature type="region of interest" description="Disordered" evidence="1">
    <location>
        <begin position="1614"/>
        <end position="1642"/>
    </location>
</feature>
<feature type="region of interest" description="Disordered" evidence="1">
    <location>
        <begin position="1180"/>
        <end position="1242"/>
    </location>
</feature>
<organism evidence="4 5">
    <name type="scientific">Trichonephila inaurata madagascariensis</name>
    <dbReference type="NCBI Taxonomy" id="2747483"/>
    <lineage>
        <taxon>Eukaryota</taxon>
        <taxon>Metazoa</taxon>
        <taxon>Ecdysozoa</taxon>
        <taxon>Arthropoda</taxon>
        <taxon>Chelicerata</taxon>
        <taxon>Arachnida</taxon>
        <taxon>Araneae</taxon>
        <taxon>Araneomorphae</taxon>
        <taxon>Entelegynae</taxon>
        <taxon>Araneoidea</taxon>
        <taxon>Nephilidae</taxon>
        <taxon>Trichonephila</taxon>
        <taxon>Trichonephila inaurata</taxon>
    </lineage>
</organism>
<feature type="transmembrane region" description="Helical" evidence="2">
    <location>
        <begin position="2560"/>
        <end position="2583"/>
    </location>
</feature>
<feature type="compositionally biased region" description="Polar residues" evidence="1">
    <location>
        <begin position="241"/>
        <end position="262"/>
    </location>
</feature>
<feature type="region of interest" description="Disordered" evidence="1">
    <location>
        <begin position="1136"/>
        <end position="1155"/>
    </location>
</feature>
<keyword evidence="2" id="KW-0472">Membrane</keyword>
<dbReference type="Proteomes" id="UP000886998">
    <property type="component" value="Unassembled WGS sequence"/>
</dbReference>
<feature type="region of interest" description="Disordered" evidence="1">
    <location>
        <begin position="2393"/>
        <end position="2430"/>
    </location>
</feature>
<comment type="caution">
    <text evidence="4">The sequence shown here is derived from an EMBL/GenBank/DDBJ whole genome shotgun (WGS) entry which is preliminary data.</text>
</comment>
<evidence type="ECO:0000256" key="3">
    <source>
        <dbReference type="SAM" id="SignalP"/>
    </source>
</evidence>
<feature type="compositionally biased region" description="Basic and acidic residues" evidence="1">
    <location>
        <begin position="1186"/>
        <end position="1198"/>
    </location>
</feature>
<feature type="chain" id="PRO_5036501091" evidence="3">
    <location>
        <begin position="23"/>
        <end position="2692"/>
    </location>
</feature>
<accession>A0A8X7BX38</accession>
<evidence type="ECO:0000313" key="5">
    <source>
        <dbReference type="Proteomes" id="UP000886998"/>
    </source>
</evidence>
<feature type="compositionally biased region" description="Basic and acidic residues" evidence="1">
    <location>
        <begin position="1625"/>
        <end position="1635"/>
    </location>
</feature>
<feature type="region of interest" description="Disordered" evidence="1">
    <location>
        <begin position="1474"/>
        <end position="1503"/>
    </location>
</feature>
<dbReference type="OrthoDB" id="6433811at2759"/>
<feature type="region of interest" description="Disordered" evidence="1">
    <location>
        <begin position="241"/>
        <end position="271"/>
    </location>
</feature>